<dbReference type="AlphaFoldDB" id="A0A6P8YK39"/>
<dbReference type="Proteomes" id="UP000515158">
    <property type="component" value="Unplaced"/>
</dbReference>
<dbReference type="InParanoid" id="A0A6P8YK39"/>
<dbReference type="GeneID" id="117644734"/>
<feature type="compositionally biased region" description="Low complexity" evidence="1">
    <location>
        <begin position="19"/>
        <end position="31"/>
    </location>
</feature>
<organism evidence="3">
    <name type="scientific">Thrips palmi</name>
    <name type="common">Melon thrips</name>
    <dbReference type="NCBI Taxonomy" id="161013"/>
    <lineage>
        <taxon>Eukaryota</taxon>
        <taxon>Metazoa</taxon>
        <taxon>Ecdysozoa</taxon>
        <taxon>Arthropoda</taxon>
        <taxon>Hexapoda</taxon>
        <taxon>Insecta</taxon>
        <taxon>Pterygota</taxon>
        <taxon>Neoptera</taxon>
        <taxon>Paraneoptera</taxon>
        <taxon>Thysanoptera</taxon>
        <taxon>Terebrantia</taxon>
        <taxon>Thripoidea</taxon>
        <taxon>Thripidae</taxon>
        <taxon>Thrips</taxon>
    </lineage>
</organism>
<sequence>MGHAVQEQLQQQADNLLQPPQQQQQAELQNQNVHHPKFPITNGSLFTSLDGHIPIVHNYRRRRDMQMGTTYVPVHSNQPVIVHNGGFFRAQGPSVPDEGTLHSPPLPHQHFAAPTIGSVVICMSVHQ</sequence>
<proteinExistence type="predicted"/>
<evidence type="ECO:0000313" key="2">
    <source>
        <dbReference type="Proteomes" id="UP000515158"/>
    </source>
</evidence>
<reference evidence="3" key="1">
    <citation type="submission" date="2025-08" db="UniProtKB">
        <authorList>
            <consortium name="RefSeq"/>
        </authorList>
    </citation>
    <scope>IDENTIFICATION</scope>
    <source>
        <tissue evidence="3">Total insect</tissue>
    </source>
</reference>
<dbReference type="OrthoDB" id="6369020at2759"/>
<dbReference type="KEGG" id="tpal:117644734"/>
<protein>
    <submittedName>
        <fullName evidence="3">Uncharacterized protein LOC117644734</fullName>
    </submittedName>
</protein>
<evidence type="ECO:0000256" key="1">
    <source>
        <dbReference type="SAM" id="MobiDB-lite"/>
    </source>
</evidence>
<keyword evidence="2" id="KW-1185">Reference proteome</keyword>
<feature type="region of interest" description="Disordered" evidence="1">
    <location>
        <begin position="19"/>
        <end position="39"/>
    </location>
</feature>
<gene>
    <name evidence="3" type="primary">LOC117644734</name>
</gene>
<name>A0A6P8YK39_THRPL</name>
<accession>A0A6P8YK39</accession>
<evidence type="ECO:0000313" key="3">
    <source>
        <dbReference type="RefSeq" id="XP_034240238.1"/>
    </source>
</evidence>
<dbReference type="RefSeq" id="XP_034240238.1">
    <property type="nucleotide sequence ID" value="XM_034384347.1"/>
</dbReference>